<accession>A0A8T3B9P0</accession>
<gene>
    <name evidence="1" type="ORF">KFK09_013653</name>
</gene>
<organism evidence="1 2">
    <name type="scientific">Dendrobium nobile</name>
    <name type="common">Orchid</name>
    <dbReference type="NCBI Taxonomy" id="94219"/>
    <lineage>
        <taxon>Eukaryota</taxon>
        <taxon>Viridiplantae</taxon>
        <taxon>Streptophyta</taxon>
        <taxon>Embryophyta</taxon>
        <taxon>Tracheophyta</taxon>
        <taxon>Spermatophyta</taxon>
        <taxon>Magnoliopsida</taxon>
        <taxon>Liliopsida</taxon>
        <taxon>Asparagales</taxon>
        <taxon>Orchidaceae</taxon>
        <taxon>Epidendroideae</taxon>
        <taxon>Malaxideae</taxon>
        <taxon>Dendrobiinae</taxon>
        <taxon>Dendrobium</taxon>
    </lineage>
</organism>
<dbReference type="EMBL" id="JAGYWB010000010">
    <property type="protein sequence ID" value="KAI0507528.1"/>
    <property type="molecule type" value="Genomic_DNA"/>
</dbReference>
<sequence>MNWARACICEMRRIFKPFICKSLMCLACLVKKATNDNDNIEVFLDYNSSINSGEGEEGKDKDENRKFWNGGLRADSIRWVNWKNCFAQDRVSLPYFRF</sequence>
<protein>
    <submittedName>
        <fullName evidence="1">Uncharacterized protein</fullName>
    </submittedName>
</protein>
<evidence type="ECO:0000313" key="1">
    <source>
        <dbReference type="EMBL" id="KAI0507528.1"/>
    </source>
</evidence>
<dbReference type="AlphaFoldDB" id="A0A8T3B9P0"/>
<reference evidence="1" key="1">
    <citation type="journal article" date="2022" name="Front. Genet.">
        <title>Chromosome-Scale Assembly of the Dendrobium nobile Genome Provides Insights Into the Molecular Mechanism of the Biosynthesis of the Medicinal Active Ingredient of Dendrobium.</title>
        <authorList>
            <person name="Xu Q."/>
            <person name="Niu S.-C."/>
            <person name="Li K.-L."/>
            <person name="Zheng P.-J."/>
            <person name="Zhang X.-J."/>
            <person name="Jia Y."/>
            <person name="Liu Y."/>
            <person name="Niu Y.-X."/>
            <person name="Yu L.-H."/>
            <person name="Chen D.-F."/>
            <person name="Zhang G.-Q."/>
        </authorList>
    </citation>
    <scope>NUCLEOTIDE SEQUENCE</scope>
    <source>
        <tissue evidence="1">Leaf</tissue>
    </source>
</reference>
<evidence type="ECO:0000313" key="2">
    <source>
        <dbReference type="Proteomes" id="UP000829196"/>
    </source>
</evidence>
<keyword evidence="2" id="KW-1185">Reference proteome</keyword>
<dbReference type="Proteomes" id="UP000829196">
    <property type="component" value="Unassembled WGS sequence"/>
</dbReference>
<name>A0A8T3B9P0_DENNO</name>
<comment type="caution">
    <text evidence="1">The sequence shown here is derived from an EMBL/GenBank/DDBJ whole genome shotgun (WGS) entry which is preliminary data.</text>
</comment>
<proteinExistence type="predicted"/>